<dbReference type="EMBL" id="FQYN01000003">
    <property type="protein sequence ID" value="SHI84644.1"/>
    <property type="molecule type" value="Genomic_DNA"/>
</dbReference>
<feature type="domain" description="CHRD" evidence="1">
    <location>
        <begin position="27"/>
        <end position="150"/>
    </location>
</feature>
<sequence length="627" mass="66363">MRRHLTLLLTGLLLLATGFVRADHLRPHLLLSARLDGAQEVPAVTTPGQGVASFTLNATRDTLFINATFSGLSGPITNAHTHLGRRGVSGGVVTSLLSMVQGNRLQGFLTGTDLDNQKLRRYLRGDYYINIHTAANPGGEIRGQIEVETDYMYAAVLSGAQEVPPVTTPALGVGSFVLSQDKTKMNFRAVFDRLSGPATNAHFHTGAPGVSGPVILPLFTYVVGNTMEGVVDITPAILTALEAGNIYINVHTAANLGGEIRGQLVSRARVVAHDARFDGTQMVPPITTTAKAVATAELNPALDTLRFNLSFAGLSGPPANLDLYVADAGQTNVGATRIGRVPLAGLTNNAFSVTFPNLNVATANALLSGRVNMVLTTAANPEGEIRGQVYRVAREGYTFTLSGSQERPTPVASPGTGSGVVSIDRDQSNVHFMLAWTGLTGPAQSGHFHTGLSTQAGPVVFDLGQYFDNTAAPASAQGFWQATGNPAPNAARPFTLRRSIQFRRDSMYVNLHTAQFLGGEIRGQVFRGARNLRVVLSAQPAALAAETFTSYPNPFRTGITIRFEARTTGPATVQVADLLGRTVATQAIQIRAGANAHELALPQVKAGVYLVTVEAAGSKIVSRIMKE</sequence>
<dbReference type="RefSeq" id="WP_084538874.1">
    <property type="nucleotide sequence ID" value="NZ_FQYN01000003.1"/>
</dbReference>
<proteinExistence type="predicted"/>
<keyword evidence="3" id="KW-1185">Reference proteome</keyword>
<dbReference type="PANTHER" id="PTHR46526">
    <property type="entry name" value="CHORDIN"/>
    <property type="match status" value="1"/>
</dbReference>
<name>A0A1M6EGP6_9BACT</name>
<dbReference type="STRING" id="1121955.SAMN02745146_1685"/>
<dbReference type="GO" id="GO:0036122">
    <property type="term" value="F:BMP binding"/>
    <property type="evidence" value="ECO:0007669"/>
    <property type="project" value="TreeGrafter"/>
</dbReference>
<dbReference type="OrthoDB" id="571052at2"/>
<dbReference type="Proteomes" id="UP000184418">
    <property type="component" value="Unassembled WGS sequence"/>
</dbReference>
<dbReference type="Pfam" id="PF07452">
    <property type="entry name" value="CHRD"/>
    <property type="match status" value="4"/>
</dbReference>
<evidence type="ECO:0000259" key="1">
    <source>
        <dbReference type="PROSITE" id="PS50933"/>
    </source>
</evidence>
<dbReference type="NCBIfam" id="TIGR04183">
    <property type="entry name" value="Por_Secre_tail"/>
    <property type="match status" value="1"/>
</dbReference>
<gene>
    <name evidence="2" type="ORF">SAMN02745146_1685</name>
</gene>
<evidence type="ECO:0000313" key="3">
    <source>
        <dbReference type="Proteomes" id="UP000184418"/>
    </source>
</evidence>
<evidence type="ECO:0000313" key="2">
    <source>
        <dbReference type="EMBL" id="SHI84644.1"/>
    </source>
</evidence>
<dbReference type="AlphaFoldDB" id="A0A1M6EGP6"/>
<dbReference type="InterPro" id="IPR010895">
    <property type="entry name" value="CHRD"/>
</dbReference>
<dbReference type="Pfam" id="PF18962">
    <property type="entry name" value="Por_Secre_tail"/>
    <property type="match status" value="1"/>
</dbReference>
<reference evidence="2 3" key="1">
    <citation type="submission" date="2016-11" db="EMBL/GenBank/DDBJ databases">
        <authorList>
            <person name="Jaros S."/>
            <person name="Januszkiewicz K."/>
            <person name="Wedrychowicz H."/>
        </authorList>
    </citation>
    <scope>NUCLEOTIDE SEQUENCE [LARGE SCALE GENOMIC DNA]</scope>
    <source>
        <strain evidence="2 3">DSM 21074</strain>
    </source>
</reference>
<dbReference type="PROSITE" id="PS50933">
    <property type="entry name" value="CHRD"/>
    <property type="match status" value="2"/>
</dbReference>
<dbReference type="InterPro" id="IPR026444">
    <property type="entry name" value="Secre_tail"/>
</dbReference>
<organism evidence="2 3">
    <name type="scientific">Hymenobacter daecheongensis DSM 21074</name>
    <dbReference type="NCBI Taxonomy" id="1121955"/>
    <lineage>
        <taxon>Bacteria</taxon>
        <taxon>Pseudomonadati</taxon>
        <taxon>Bacteroidota</taxon>
        <taxon>Cytophagia</taxon>
        <taxon>Cytophagales</taxon>
        <taxon>Hymenobacteraceae</taxon>
        <taxon>Hymenobacter</taxon>
    </lineage>
</organism>
<protein>
    <submittedName>
        <fullName evidence="2">Por secretion system C-terminal sorting domain-containing protein</fullName>
    </submittedName>
</protein>
<accession>A0A1M6EGP6</accession>
<feature type="domain" description="CHRD" evidence="1">
    <location>
        <begin position="269"/>
        <end position="394"/>
    </location>
</feature>
<dbReference type="PANTHER" id="PTHR46526:SF1">
    <property type="entry name" value="CHORDIN"/>
    <property type="match status" value="1"/>
</dbReference>
<dbReference type="SMART" id="SM00754">
    <property type="entry name" value="CHRD"/>
    <property type="match status" value="4"/>
</dbReference>
<dbReference type="InterPro" id="IPR052278">
    <property type="entry name" value="Chordin-like_regulators"/>
</dbReference>
<dbReference type="GO" id="GO:0005615">
    <property type="term" value="C:extracellular space"/>
    <property type="evidence" value="ECO:0007669"/>
    <property type="project" value="TreeGrafter"/>
</dbReference>